<dbReference type="KEGG" id="hoh:Hoch_1408"/>
<protein>
    <recommendedName>
        <fullName evidence="3">Iron-containing redox enzyme family protein</fullName>
    </recommendedName>
</protein>
<sequence length="235" mass="26114">MNHSEANATTTRPSVLDPHCEQLIDHAAGAGAWVLQSISVIGYHEILKNLYHVVMDSVPLMQHAAGILEREQSSGDDYLGRYRDYLRHHIEEESGHDIWLLEDLEALHGAGIESDERPVNEHLARMMAGHWHALHGDNPWLLLGHMWALESRPPSARGLRALRERLGLSAAMTHAYEHHAVADPEHARGLATLIAEPALSEEIRADITLGARITATGVARFWLELGKRYGLMPAA</sequence>
<dbReference type="Proteomes" id="UP000001880">
    <property type="component" value="Chromosome"/>
</dbReference>
<accession>D0LUS2</accession>
<dbReference type="Gene3D" id="1.20.910.10">
    <property type="entry name" value="Heme oxygenase-like"/>
    <property type="match status" value="1"/>
</dbReference>
<dbReference type="RefSeq" id="WP_012826571.1">
    <property type="nucleotide sequence ID" value="NC_013440.1"/>
</dbReference>
<dbReference type="InterPro" id="IPR016084">
    <property type="entry name" value="Haem_Oase-like_multi-hlx"/>
</dbReference>
<proteinExistence type="predicted"/>
<evidence type="ECO:0008006" key="3">
    <source>
        <dbReference type="Google" id="ProtNLM"/>
    </source>
</evidence>
<keyword evidence="2" id="KW-1185">Reference proteome</keyword>
<reference evidence="1 2" key="1">
    <citation type="journal article" date="2010" name="Stand. Genomic Sci.">
        <title>Complete genome sequence of Haliangium ochraceum type strain (SMP-2).</title>
        <authorList>
            <consortium name="US DOE Joint Genome Institute (JGI-PGF)"/>
            <person name="Ivanova N."/>
            <person name="Daum C."/>
            <person name="Lang E."/>
            <person name="Abt B."/>
            <person name="Kopitz M."/>
            <person name="Saunders E."/>
            <person name="Lapidus A."/>
            <person name="Lucas S."/>
            <person name="Glavina Del Rio T."/>
            <person name="Nolan M."/>
            <person name="Tice H."/>
            <person name="Copeland A."/>
            <person name="Cheng J.F."/>
            <person name="Chen F."/>
            <person name="Bruce D."/>
            <person name="Goodwin L."/>
            <person name="Pitluck S."/>
            <person name="Mavromatis K."/>
            <person name="Pati A."/>
            <person name="Mikhailova N."/>
            <person name="Chen A."/>
            <person name="Palaniappan K."/>
            <person name="Land M."/>
            <person name="Hauser L."/>
            <person name="Chang Y.J."/>
            <person name="Jeffries C.D."/>
            <person name="Detter J.C."/>
            <person name="Brettin T."/>
            <person name="Rohde M."/>
            <person name="Goker M."/>
            <person name="Bristow J."/>
            <person name="Markowitz V."/>
            <person name="Eisen J.A."/>
            <person name="Hugenholtz P."/>
            <person name="Kyrpides N.C."/>
            <person name="Klenk H.P."/>
        </authorList>
    </citation>
    <scope>NUCLEOTIDE SEQUENCE [LARGE SCALE GENOMIC DNA]</scope>
    <source>
        <strain evidence="2">DSM 14365 / CIP 107738 / JCM 11303 / AJ 13395 / SMP-2</strain>
    </source>
</reference>
<gene>
    <name evidence="1" type="ordered locus">Hoch_1408</name>
</gene>
<dbReference type="AlphaFoldDB" id="D0LUS2"/>
<evidence type="ECO:0000313" key="2">
    <source>
        <dbReference type="Proteomes" id="UP000001880"/>
    </source>
</evidence>
<dbReference type="Pfam" id="PF14518">
    <property type="entry name" value="Haem_oxygenas_2"/>
    <property type="match status" value="1"/>
</dbReference>
<dbReference type="SUPFAM" id="SSF48613">
    <property type="entry name" value="Heme oxygenase-like"/>
    <property type="match status" value="1"/>
</dbReference>
<dbReference type="OrthoDB" id="8441019at2"/>
<name>D0LUS2_HALO1</name>
<dbReference type="eggNOG" id="COG5424">
    <property type="taxonomic scope" value="Bacteria"/>
</dbReference>
<organism evidence="1 2">
    <name type="scientific">Haliangium ochraceum (strain DSM 14365 / JCM 11303 / SMP-2)</name>
    <dbReference type="NCBI Taxonomy" id="502025"/>
    <lineage>
        <taxon>Bacteria</taxon>
        <taxon>Pseudomonadati</taxon>
        <taxon>Myxococcota</taxon>
        <taxon>Polyangia</taxon>
        <taxon>Haliangiales</taxon>
        <taxon>Kofleriaceae</taxon>
        <taxon>Haliangium</taxon>
    </lineage>
</organism>
<dbReference type="EMBL" id="CP001804">
    <property type="protein sequence ID" value="ACY13962.1"/>
    <property type="molecule type" value="Genomic_DNA"/>
</dbReference>
<evidence type="ECO:0000313" key="1">
    <source>
        <dbReference type="EMBL" id="ACY13962.1"/>
    </source>
</evidence>
<dbReference type="STRING" id="502025.Hoch_1408"/>
<dbReference type="HOGENOM" id="CLU_1199236_0_0_7"/>